<protein>
    <recommendedName>
        <fullName evidence="3">Class I SAM-dependent methyltransferase</fullName>
    </recommendedName>
</protein>
<dbReference type="Pfam" id="PF13578">
    <property type="entry name" value="Methyltransf_24"/>
    <property type="match status" value="1"/>
</dbReference>
<gene>
    <name evidence="1" type="ORF">BOA8489_03147</name>
</gene>
<dbReference type="EMBL" id="FXXQ01000011">
    <property type="protein sequence ID" value="SMX25014.1"/>
    <property type="molecule type" value="Genomic_DNA"/>
</dbReference>
<name>A0A238J552_9RHOB</name>
<dbReference type="Gene3D" id="3.40.50.150">
    <property type="entry name" value="Vaccinia Virus protein VP39"/>
    <property type="match status" value="1"/>
</dbReference>
<dbReference type="Proteomes" id="UP000201838">
    <property type="component" value="Unassembled WGS sequence"/>
</dbReference>
<dbReference type="RefSeq" id="WP_093975212.1">
    <property type="nucleotide sequence ID" value="NZ_FXXQ01000011.1"/>
</dbReference>
<evidence type="ECO:0000313" key="1">
    <source>
        <dbReference type="EMBL" id="SMX25014.1"/>
    </source>
</evidence>
<organism evidence="1 2">
    <name type="scientific">Boseongicola aestuarii</name>
    <dbReference type="NCBI Taxonomy" id="1470561"/>
    <lineage>
        <taxon>Bacteria</taxon>
        <taxon>Pseudomonadati</taxon>
        <taxon>Pseudomonadota</taxon>
        <taxon>Alphaproteobacteria</taxon>
        <taxon>Rhodobacterales</taxon>
        <taxon>Paracoccaceae</taxon>
        <taxon>Boseongicola</taxon>
    </lineage>
</organism>
<sequence length="192" mass="22137">MSRREAVRLKLLSKMPKGGVAAEIGVWNGGFSALILEQTEPSKLHLIDPWLYQPDFRNTAFGRPRNETRMDEMYEEVAAKFLDEPRVDLHRGLSQEVLATFPDDYFDWVYIDGNHNAPFIDRDVALAFRKVKPGGIISGDDYLWTTEDERPVRSAVTRFREAFEVGPDFRLFGQQWMVRLPGEKPDALDFEV</sequence>
<dbReference type="OrthoDB" id="5764702at2"/>
<proteinExistence type="predicted"/>
<accession>A0A238J552</accession>
<reference evidence="1 2" key="1">
    <citation type="submission" date="2017-05" db="EMBL/GenBank/DDBJ databases">
        <authorList>
            <person name="Song R."/>
            <person name="Chenine A.L."/>
            <person name="Ruprecht R.M."/>
        </authorList>
    </citation>
    <scope>NUCLEOTIDE SEQUENCE [LARGE SCALE GENOMIC DNA]</scope>
    <source>
        <strain evidence="1 2">CECT 8489</strain>
    </source>
</reference>
<dbReference type="SUPFAM" id="SSF53335">
    <property type="entry name" value="S-adenosyl-L-methionine-dependent methyltransferases"/>
    <property type="match status" value="1"/>
</dbReference>
<keyword evidence="2" id="KW-1185">Reference proteome</keyword>
<evidence type="ECO:0000313" key="2">
    <source>
        <dbReference type="Proteomes" id="UP000201838"/>
    </source>
</evidence>
<dbReference type="AlphaFoldDB" id="A0A238J552"/>
<evidence type="ECO:0008006" key="3">
    <source>
        <dbReference type="Google" id="ProtNLM"/>
    </source>
</evidence>
<dbReference type="InterPro" id="IPR029063">
    <property type="entry name" value="SAM-dependent_MTases_sf"/>
</dbReference>